<dbReference type="EMBL" id="JAFFGZ010000006">
    <property type="protein sequence ID" value="KAK4642902.1"/>
    <property type="molecule type" value="Genomic_DNA"/>
</dbReference>
<dbReference type="Proteomes" id="UP001322138">
    <property type="component" value="Unassembled WGS sequence"/>
</dbReference>
<accession>A0ABR0FHV3</accession>
<gene>
    <name evidence="2" type="ORF">QC761_0062270</name>
</gene>
<feature type="region of interest" description="Disordered" evidence="1">
    <location>
        <begin position="1"/>
        <end position="25"/>
    </location>
</feature>
<organism evidence="2 3">
    <name type="scientific">Podospora bellae-mahoneyi</name>
    <dbReference type="NCBI Taxonomy" id="2093777"/>
    <lineage>
        <taxon>Eukaryota</taxon>
        <taxon>Fungi</taxon>
        <taxon>Dikarya</taxon>
        <taxon>Ascomycota</taxon>
        <taxon>Pezizomycotina</taxon>
        <taxon>Sordariomycetes</taxon>
        <taxon>Sordariomycetidae</taxon>
        <taxon>Sordariales</taxon>
        <taxon>Podosporaceae</taxon>
        <taxon>Podospora</taxon>
    </lineage>
</organism>
<evidence type="ECO:0000313" key="2">
    <source>
        <dbReference type="EMBL" id="KAK4642902.1"/>
    </source>
</evidence>
<sequence>MNGARKLSGSQLPTPTQAEKSNPGCSLTSTLGQAMSVTASSRKQGRISAHSSFLDEAEMVSILTVSS</sequence>
<evidence type="ECO:0000256" key="1">
    <source>
        <dbReference type="SAM" id="MobiDB-lite"/>
    </source>
</evidence>
<name>A0ABR0FHV3_9PEZI</name>
<reference evidence="2 3" key="1">
    <citation type="journal article" date="2023" name="bioRxiv">
        <title>High-quality genome assemblies of four members of thePodospora anserinaspecies complex.</title>
        <authorList>
            <person name="Ament-Velasquez S.L."/>
            <person name="Vogan A.A."/>
            <person name="Wallerman O."/>
            <person name="Hartmann F."/>
            <person name="Gautier V."/>
            <person name="Silar P."/>
            <person name="Giraud T."/>
            <person name="Johannesson H."/>
        </authorList>
    </citation>
    <scope>NUCLEOTIDE SEQUENCE [LARGE SCALE GENOMIC DNA]</scope>
    <source>
        <strain evidence="2 3">CBS 112042</strain>
    </source>
</reference>
<evidence type="ECO:0000313" key="3">
    <source>
        <dbReference type="Proteomes" id="UP001322138"/>
    </source>
</evidence>
<protein>
    <submittedName>
        <fullName evidence="2">Uncharacterized protein</fullName>
    </submittedName>
</protein>
<feature type="compositionally biased region" description="Polar residues" evidence="1">
    <location>
        <begin position="8"/>
        <end position="25"/>
    </location>
</feature>
<comment type="caution">
    <text evidence="2">The sequence shown here is derived from an EMBL/GenBank/DDBJ whole genome shotgun (WGS) entry which is preliminary data.</text>
</comment>
<keyword evidence="3" id="KW-1185">Reference proteome</keyword>
<dbReference type="RefSeq" id="XP_062731878.1">
    <property type="nucleotide sequence ID" value="XM_062872592.1"/>
</dbReference>
<proteinExistence type="predicted"/>
<dbReference type="GeneID" id="87891816"/>